<dbReference type="InterPro" id="IPR014729">
    <property type="entry name" value="Rossmann-like_a/b/a_fold"/>
</dbReference>
<organism evidence="3 4">
    <name type="scientific">Haloferax marisrubri</name>
    <dbReference type="NCBI Taxonomy" id="1544719"/>
    <lineage>
        <taxon>Archaea</taxon>
        <taxon>Methanobacteriati</taxon>
        <taxon>Methanobacteriota</taxon>
        <taxon>Stenosarchaea group</taxon>
        <taxon>Halobacteria</taxon>
        <taxon>Halobacteriales</taxon>
        <taxon>Haloferacaceae</taxon>
        <taxon>Haloferax</taxon>
    </lineage>
</organism>
<dbReference type="SUPFAM" id="SSF52402">
    <property type="entry name" value="Adenine nucleotide alpha hydrolases-like"/>
    <property type="match status" value="1"/>
</dbReference>
<dbReference type="InterPro" id="IPR006016">
    <property type="entry name" value="UspA"/>
</dbReference>
<evidence type="ECO:0000259" key="2">
    <source>
        <dbReference type="Pfam" id="PF00582"/>
    </source>
</evidence>
<dbReference type="AlphaFoldDB" id="A0A2P4NQT6"/>
<evidence type="ECO:0000313" key="4">
    <source>
        <dbReference type="Proteomes" id="UP000053621"/>
    </source>
</evidence>
<comment type="similarity">
    <text evidence="1">Belongs to the universal stress protein A family.</text>
</comment>
<dbReference type="Proteomes" id="UP000053621">
    <property type="component" value="Unassembled WGS sequence"/>
</dbReference>
<dbReference type="RefSeq" id="WP_058566484.1">
    <property type="nucleotide sequence ID" value="NZ_LOPW02000010.1"/>
</dbReference>
<dbReference type="EMBL" id="LOPW02000010">
    <property type="protein sequence ID" value="POG55504.1"/>
    <property type="molecule type" value="Genomic_DNA"/>
</dbReference>
<dbReference type="PANTHER" id="PTHR46268">
    <property type="entry name" value="STRESS RESPONSE PROTEIN NHAX"/>
    <property type="match status" value="1"/>
</dbReference>
<dbReference type="Gene3D" id="3.40.50.620">
    <property type="entry name" value="HUPs"/>
    <property type="match status" value="1"/>
</dbReference>
<dbReference type="OrthoDB" id="342236at2157"/>
<sequence>MYHVLLAVDGNEDRTAAAVDAVADLPAAESAVTVTILNVFEEFDAIDDSGGHVTSEELFEKYDPPSSVTVARERLDEHGIDWTFEAAHGDPAATVVQTAADCDADAIAMAPASRSPVGKVLFGSVTQGVLLDAECPVIVA</sequence>
<dbReference type="InterPro" id="IPR006015">
    <property type="entry name" value="Universal_stress_UspA"/>
</dbReference>
<keyword evidence="4" id="KW-1185">Reference proteome</keyword>
<evidence type="ECO:0000256" key="1">
    <source>
        <dbReference type="ARBA" id="ARBA00008791"/>
    </source>
</evidence>
<reference evidence="3" key="1">
    <citation type="submission" date="2017-08" db="EMBL/GenBank/DDBJ databases">
        <title>Haloferax marisrubri sp. nov., isolated from the Discovery deep brine-seawater interface in the Red Sea.</title>
        <authorList>
            <person name="Zhang G."/>
            <person name="Stingl U."/>
        </authorList>
    </citation>
    <scope>NUCLEOTIDE SEQUENCE [LARGE SCALE GENOMIC DNA]</scope>
    <source>
        <strain evidence="3">SB3</strain>
    </source>
</reference>
<accession>A0A2P4NQT6</accession>
<protein>
    <submittedName>
        <fullName evidence="3">Universal stress protein UspA</fullName>
    </submittedName>
</protein>
<dbReference type="PRINTS" id="PR01438">
    <property type="entry name" value="UNVRSLSTRESS"/>
</dbReference>
<gene>
    <name evidence="3" type="ORF">AUR65_008815</name>
</gene>
<dbReference type="PANTHER" id="PTHR46268:SF6">
    <property type="entry name" value="UNIVERSAL STRESS PROTEIN UP12"/>
    <property type="match status" value="1"/>
</dbReference>
<name>A0A2P4NQT6_9EURY</name>
<comment type="caution">
    <text evidence="3">The sequence shown here is derived from an EMBL/GenBank/DDBJ whole genome shotgun (WGS) entry which is preliminary data.</text>
</comment>
<dbReference type="Pfam" id="PF00582">
    <property type="entry name" value="Usp"/>
    <property type="match status" value="1"/>
</dbReference>
<evidence type="ECO:0000313" key="3">
    <source>
        <dbReference type="EMBL" id="POG55504.1"/>
    </source>
</evidence>
<proteinExistence type="inferred from homology"/>
<feature type="domain" description="UspA" evidence="2">
    <location>
        <begin position="3"/>
        <end position="139"/>
    </location>
</feature>